<dbReference type="Proteomes" id="UP000069272">
    <property type="component" value="Chromosome 3L"/>
</dbReference>
<name>A0A182FH65_ANOAL</name>
<dbReference type="VEuPathDB" id="VectorBase:AALB005859"/>
<keyword evidence="3" id="KW-1185">Reference proteome</keyword>
<organism evidence="2 3">
    <name type="scientific">Anopheles albimanus</name>
    <name type="common">New world malaria mosquito</name>
    <dbReference type="NCBI Taxonomy" id="7167"/>
    <lineage>
        <taxon>Eukaryota</taxon>
        <taxon>Metazoa</taxon>
        <taxon>Ecdysozoa</taxon>
        <taxon>Arthropoda</taxon>
        <taxon>Hexapoda</taxon>
        <taxon>Insecta</taxon>
        <taxon>Pterygota</taxon>
        <taxon>Neoptera</taxon>
        <taxon>Endopterygota</taxon>
        <taxon>Diptera</taxon>
        <taxon>Nematocera</taxon>
        <taxon>Culicoidea</taxon>
        <taxon>Culicidae</taxon>
        <taxon>Anophelinae</taxon>
        <taxon>Anopheles</taxon>
    </lineage>
</organism>
<dbReference type="VEuPathDB" id="VectorBase:AALB20_030195"/>
<reference evidence="2 3" key="1">
    <citation type="journal article" date="2017" name="G3 (Bethesda)">
        <title>The Physical Genome Mapping of Anopheles albimanus Corrected Scaffold Misassemblies and Identified Interarm Rearrangements in Genus Anopheles.</title>
        <authorList>
            <person name="Artemov G.N."/>
            <person name="Peery A.N."/>
            <person name="Jiang X."/>
            <person name="Tu Z."/>
            <person name="Stegniy V.N."/>
            <person name="Sharakhova M.V."/>
            <person name="Sharakhov I.V."/>
        </authorList>
    </citation>
    <scope>NUCLEOTIDE SEQUENCE [LARGE SCALE GENOMIC DNA]</scope>
    <source>
        <strain evidence="2 3">ALBI9_A</strain>
    </source>
</reference>
<feature type="region of interest" description="Disordered" evidence="1">
    <location>
        <begin position="1"/>
        <end position="47"/>
    </location>
</feature>
<dbReference type="EnsemblMetazoa" id="AALB005859-RA">
    <property type="protein sequence ID" value="AALB005859-PA"/>
    <property type="gene ID" value="AALB005859"/>
</dbReference>
<protein>
    <submittedName>
        <fullName evidence="2">Uncharacterized protein</fullName>
    </submittedName>
</protein>
<sequence length="151" mass="16705">MMDEEDDEEEDIEEEDIEEEELDIGGDIDPDSPPWDEYGELDVEDQDDTTENTALLRACAAKTEIIVTPISPVSSAFELNRMDSEEYRRSKQQQQHAAANNNEGEHQQQMSMMTTTTTTTTTAGVGSMGAAMDSLKPEMSSSSRNNGSEDT</sequence>
<evidence type="ECO:0000313" key="2">
    <source>
        <dbReference type="EnsemblMetazoa" id="AALB005859-PA"/>
    </source>
</evidence>
<feature type="compositionally biased region" description="Polar residues" evidence="1">
    <location>
        <begin position="139"/>
        <end position="151"/>
    </location>
</feature>
<dbReference type="STRING" id="7167.A0A182FH65"/>
<reference evidence="2" key="2">
    <citation type="submission" date="2022-08" db="UniProtKB">
        <authorList>
            <consortium name="EnsemblMetazoa"/>
        </authorList>
    </citation>
    <scope>IDENTIFICATION</scope>
    <source>
        <strain evidence="2">STECLA/ALBI9_A</strain>
    </source>
</reference>
<evidence type="ECO:0000313" key="3">
    <source>
        <dbReference type="Proteomes" id="UP000069272"/>
    </source>
</evidence>
<dbReference type="AlphaFoldDB" id="A0A182FH65"/>
<feature type="compositionally biased region" description="Acidic residues" evidence="1">
    <location>
        <begin position="37"/>
        <end position="47"/>
    </location>
</feature>
<feature type="region of interest" description="Disordered" evidence="1">
    <location>
        <begin position="84"/>
        <end position="151"/>
    </location>
</feature>
<accession>A0A182FH65</accession>
<proteinExistence type="predicted"/>
<evidence type="ECO:0000256" key="1">
    <source>
        <dbReference type="SAM" id="MobiDB-lite"/>
    </source>
</evidence>
<feature type="compositionally biased region" description="Low complexity" evidence="1">
    <location>
        <begin position="92"/>
        <end position="102"/>
    </location>
</feature>
<feature type="compositionally biased region" description="Acidic residues" evidence="1">
    <location>
        <begin position="1"/>
        <end position="30"/>
    </location>
</feature>